<protein>
    <submittedName>
        <fullName evidence="1">Uncharacterized protein</fullName>
    </submittedName>
</protein>
<gene>
    <name evidence="1" type="ORF">METZ01_LOCUS63652</name>
</gene>
<reference evidence="1" key="1">
    <citation type="submission" date="2018-05" db="EMBL/GenBank/DDBJ databases">
        <authorList>
            <person name="Lanie J.A."/>
            <person name="Ng W.-L."/>
            <person name="Kazmierczak K.M."/>
            <person name="Andrzejewski T.M."/>
            <person name="Davidsen T.M."/>
            <person name="Wayne K.J."/>
            <person name="Tettelin H."/>
            <person name="Glass J.I."/>
            <person name="Rusch D."/>
            <person name="Podicherti R."/>
            <person name="Tsui H.-C.T."/>
            <person name="Winkler M.E."/>
        </authorList>
    </citation>
    <scope>NUCLEOTIDE SEQUENCE</scope>
</reference>
<sequence length="32" mass="3577">MRANEASATSDQYSSAGKTRTVFTCCQDFFRP</sequence>
<dbReference type="EMBL" id="UINC01003976">
    <property type="protein sequence ID" value="SVA10798.1"/>
    <property type="molecule type" value="Genomic_DNA"/>
</dbReference>
<organism evidence="1">
    <name type="scientific">marine metagenome</name>
    <dbReference type="NCBI Taxonomy" id="408172"/>
    <lineage>
        <taxon>unclassified sequences</taxon>
        <taxon>metagenomes</taxon>
        <taxon>ecological metagenomes</taxon>
    </lineage>
</organism>
<name>A0A381T5E4_9ZZZZ</name>
<dbReference type="AlphaFoldDB" id="A0A381T5E4"/>
<evidence type="ECO:0000313" key="1">
    <source>
        <dbReference type="EMBL" id="SVA10798.1"/>
    </source>
</evidence>
<proteinExistence type="predicted"/>
<accession>A0A381T5E4</accession>